<evidence type="ECO:0000259" key="2">
    <source>
        <dbReference type="Pfam" id="PF01370"/>
    </source>
</evidence>
<evidence type="ECO:0000313" key="4">
    <source>
        <dbReference type="EMBL" id="PYE15379.1"/>
    </source>
</evidence>
<proteinExistence type="inferred from homology"/>
<dbReference type="InterPro" id="IPR010099">
    <property type="entry name" value="SDR39U1"/>
</dbReference>
<dbReference type="Gene3D" id="3.40.50.720">
    <property type="entry name" value="NAD(P)-binding Rossmann-like Domain"/>
    <property type="match status" value="1"/>
</dbReference>
<dbReference type="Proteomes" id="UP000247591">
    <property type="component" value="Unassembled WGS sequence"/>
</dbReference>
<comment type="caution">
    <text evidence="4">The sequence shown here is derived from an EMBL/GenBank/DDBJ whole genome shotgun (WGS) entry which is preliminary data.</text>
</comment>
<dbReference type="RefSeq" id="WP_110470738.1">
    <property type="nucleotide sequence ID" value="NZ_QJSP01000010.1"/>
</dbReference>
<dbReference type="Pfam" id="PF01370">
    <property type="entry name" value="Epimerase"/>
    <property type="match status" value="1"/>
</dbReference>
<comment type="similarity">
    <text evidence="1">Belongs to the NAD(P)-dependent epimerase/dehydratase family. SDR39U1 subfamily.</text>
</comment>
<reference evidence="4 5" key="1">
    <citation type="submission" date="2018-06" db="EMBL/GenBank/DDBJ databases">
        <title>Genomic Encyclopedia of Type Strains, Phase IV (KMG-IV): sequencing the most valuable type-strain genomes for metagenomic binning, comparative biology and taxonomic classification.</title>
        <authorList>
            <person name="Goeker M."/>
        </authorList>
    </citation>
    <scope>NUCLEOTIDE SEQUENCE [LARGE SCALE GENOMIC DNA]</scope>
    <source>
        <strain evidence="4 5">DSM 45521</strain>
    </source>
</reference>
<protein>
    <recommendedName>
        <fullName evidence="6">TIGR01777 family protein</fullName>
    </recommendedName>
</protein>
<sequence>MRIAVAGSSGLIGTALVDSLTGAGHQVLRLVRRPTTSEHEVHWQPESFGIDPAALAGVDVVVNLCGRGIGDRRWSGHVKQQLRDSRIIPTQVLAEAVRVAQVPTFISSSATGHYGDTGSSAVTEEDPAGSGFLADLTIDWEAAALSGAPDATRVALIRTAPVMSPSGGMLGKLRPLFKLGMGGRLGNGRQYLPWISLPDAVRVLEFVMDSPISGPVNMCGPVSVTNAEFTAALGRAVHRPAPWPVPAVVLSKAAGEMADEMLLQGQNVVPRVLIDRGFQFRHPTLDAALAHAVSKEA</sequence>
<dbReference type="EMBL" id="QJSP01000010">
    <property type="protein sequence ID" value="PYE15379.1"/>
    <property type="molecule type" value="Genomic_DNA"/>
</dbReference>
<dbReference type="AlphaFoldDB" id="A0A318RJ82"/>
<dbReference type="PANTHER" id="PTHR11092">
    <property type="entry name" value="SUGAR NUCLEOTIDE EPIMERASE RELATED"/>
    <property type="match status" value="1"/>
</dbReference>
<name>A0A318RJ82_WILLI</name>
<feature type="domain" description="DUF1731" evidence="3">
    <location>
        <begin position="245"/>
        <end position="292"/>
    </location>
</feature>
<evidence type="ECO:0008006" key="6">
    <source>
        <dbReference type="Google" id="ProtNLM"/>
    </source>
</evidence>
<dbReference type="OrthoDB" id="9801773at2"/>
<keyword evidence="5" id="KW-1185">Reference proteome</keyword>
<dbReference type="CDD" id="cd05242">
    <property type="entry name" value="SDR_a8"/>
    <property type="match status" value="1"/>
</dbReference>
<dbReference type="Pfam" id="PF08338">
    <property type="entry name" value="DUF1731"/>
    <property type="match status" value="1"/>
</dbReference>
<evidence type="ECO:0000313" key="5">
    <source>
        <dbReference type="Proteomes" id="UP000247591"/>
    </source>
</evidence>
<accession>A0A318RJ82</accession>
<organism evidence="4 5">
    <name type="scientific">Williamsia limnetica</name>
    <dbReference type="NCBI Taxonomy" id="882452"/>
    <lineage>
        <taxon>Bacteria</taxon>
        <taxon>Bacillati</taxon>
        <taxon>Actinomycetota</taxon>
        <taxon>Actinomycetes</taxon>
        <taxon>Mycobacteriales</taxon>
        <taxon>Nocardiaceae</taxon>
        <taxon>Williamsia</taxon>
    </lineage>
</organism>
<dbReference type="InterPro" id="IPR001509">
    <property type="entry name" value="Epimerase_deHydtase"/>
</dbReference>
<dbReference type="PANTHER" id="PTHR11092:SF0">
    <property type="entry name" value="EPIMERASE FAMILY PROTEIN SDR39U1"/>
    <property type="match status" value="1"/>
</dbReference>
<dbReference type="InterPro" id="IPR036291">
    <property type="entry name" value="NAD(P)-bd_dom_sf"/>
</dbReference>
<gene>
    <name evidence="4" type="ORF">DFR67_11039</name>
</gene>
<evidence type="ECO:0000256" key="1">
    <source>
        <dbReference type="ARBA" id="ARBA00009353"/>
    </source>
</evidence>
<dbReference type="InterPro" id="IPR013549">
    <property type="entry name" value="DUF1731"/>
</dbReference>
<feature type="domain" description="NAD-dependent epimerase/dehydratase" evidence="2">
    <location>
        <begin position="3"/>
        <end position="214"/>
    </location>
</feature>
<dbReference type="SUPFAM" id="SSF51735">
    <property type="entry name" value="NAD(P)-binding Rossmann-fold domains"/>
    <property type="match status" value="1"/>
</dbReference>
<evidence type="ECO:0000259" key="3">
    <source>
        <dbReference type="Pfam" id="PF08338"/>
    </source>
</evidence>
<dbReference type="NCBIfam" id="TIGR01777">
    <property type="entry name" value="yfcH"/>
    <property type="match status" value="1"/>
</dbReference>